<dbReference type="InterPro" id="IPR051532">
    <property type="entry name" value="Ester_Hydrolysis_Enzymes"/>
</dbReference>
<evidence type="ECO:0000259" key="1">
    <source>
        <dbReference type="Pfam" id="PF13472"/>
    </source>
</evidence>
<dbReference type="GO" id="GO:0006629">
    <property type="term" value="P:lipid metabolic process"/>
    <property type="evidence" value="ECO:0007669"/>
    <property type="project" value="InterPro"/>
</dbReference>
<evidence type="ECO:0000313" key="2">
    <source>
        <dbReference type="EMBL" id="QOW20711.1"/>
    </source>
</evidence>
<accession>A0A7S6UI33</accession>
<protein>
    <submittedName>
        <fullName evidence="2">Arylesterase</fullName>
    </submittedName>
</protein>
<feature type="domain" description="SGNH hydrolase-type esterase" evidence="1">
    <location>
        <begin position="23"/>
        <end position="181"/>
    </location>
</feature>
<evidence type="ECO:0000313" key="3">
    <source>
        <dbReference type="Proteomes" id="UP000594059"/>
    </source>
</evidence>
<dbReference type="GO" id="GO:0004622">
    <property type="term" value="F:phosphatidylcholine lysophospholipase activity"/>
    <property type="evidence" value="ECO:0007669"/>
    <property type="project" value="TreeGrafter"/>
</dbReference>
<dbReference type="InterPro" id="IPR013830">
    <property type="entry name" value="SGNH_hydro"/>
</dbReference>
<dbReference type="InterPro" id="IPR008265">
    <property type="entry name" value="Lipase_GDSL_AS"/>
</dbReference>
<dbReference type="PANTHER" id="PTHR30383">
    <property type="entry name" value="THIOESTERASE 1/PROTEASE 1/LYSOPHOSPHOLIPASE L1"/>
    <property type="match status" value="1"/>
</dbReference>
<dbReference type="Pfam" id="PF13472">
    <property type="entry name" value="Lipase_GDSL_2"/>
    <property type="match status" value="1"/>
</dbReference>
<gene>
    <name evidence="2" type="ORF">INQ41_01495</name>
</gene>
<keyword evidence="3" id="KW-1185">Reference proteome</keyword>
<dbReference type="PANTHER" id="PTHR30383:SF24">
    <property type="entry name" value="THIOESTERASE 1_PROTEASE 1_LYSOPHOSPHOLIPASE L1"/>
    <property type="match status" value="1"/>
</dbReference>
<dbReference type="Proteomes" id="UP000594059">
    <property type="component" value="Chromosome"/>
</dbReference>
<proteinExistence type="predicted"/>
<dbReference type="InterPro" id="IPR036514">
    <property type="entry name" value="SGNH_hydro_sf"/>
</dbReference>
<dbReference type="SUPFAM" id="SSF52266">
    <property type="entry name" value="SGNH hydrolase"/>
    <property type="match status" value="1"/>
</dbReference>
<dbReference type="AlphaFoldDB" id="A0A7S6UI33"/>
<dbReference type="CDD" id="cd01822">
    <property type="entry name" value="Lysophospholipase_L1_like"/>
    <property type="match status" value="1"/>
</dbReference>
<dbReference type="EMBL" id="CP063656">
    <property type="protein sequence ID" value="QOW20711.1"/>
    <property type="molecule type" value="Genomic_DNA"/>
</dbReference>
<dbReference type="Gene3D" id="3.40.50.1110">
    <property type="entry name" value="SGNH hydrolase"/>
    <property type="match status" value="1"/>
</dbReference>
<reference evidence="2 3" key="1">
    <citation type="submission" date="2020-10" db="EMBL/GenBank/DDBJ databases">
        <title>complete genome sequencing of Lysobacter sp. H21R20.</title>
        <authorList>
            <person name="Bae J.-W."/>
            <person name="Lee S.-Y."/>
        </authorList>
    </citation>
    <scope>NUCLEOTIDE SEQUENCE [LARGE SCALE GENOMIC DNA]</scope>
    <source>
        <strain evidence="2 3">H21R20</strain>
    </source>
</reference>
<name>A0A7S6UI33_9GAMM</name>
<sequence>MFAVVLGAFAPAVAAPASRTVLVMGDSLSAGYGMAAEQGWVALTAERIARQKPQWRVVNASISGETTAGGRSRIIDAVVRERPEVVVIALGANDGLRGLPTARSADNLAFMIGAAHGVGAKVLLIGMQMPPNLGAIYTRAFEQNYRTLADRFNVALLPFLLQPIAADRDAYQDDNLHPTAAVQPQLRDHVWTALAPLLD</sequence>
<dbReference type="PROSITE" id="PS01098">
    <property type="entry name" value="LIPASE_GDSL_SER"/>
    <property type="match status" value="1"/>
</dbReference>
<dbReference type="KEGG" id="lcic:INQ41_01495"/>
<organism evidence="2 3">
    <name type="scientific">Novilysobacter ciconiae</name>
    <dbReference type="NCBI Taxonomy" id="2781022"/>
    <lineage>
        <taxon>Bacteria</taxon>
        <taxon>Pseudomonadati</taxon>
        <taxon>Pseudomonadota</taxon>
        <taxon>Gammaproteobacteria</taxon>
        <taxon>Lysobacterales</taxon>
        <taxon>Lysobacteraceae</taxon>
        <taxon>Novilysobacter</taxon>
    </lineage>
</organism>